<feature type="transmembrane region" description="Helical" evidence="14">
    <location>
        <begin position="901"/>
        <end position="920"/>
    </location>
</feature>
<feature type="transmembrane region" description="Helical" evidence="14">
    <location>
        <begin position="561"/>
        <end position="584"/>
    </location>
</feature>
<feature type="domain" description="Bicarbonate transporter-like transmembrane" evidence="16">
    <location>
        <begin position="445"/>
        <end position="1004"/>
    </location>
</feature>
<evidence type="ECO:0000259" key="17">
    <source>
        <dbReference type="Pfam" id="PF07565"/>
    </source>
</evidence>
<comment type="similarity">
    <text evidence="3 14">Belongs to the anion exchanger (TC 2.A.31) family.</text>
</comment>
<feature type="transmembrane region" description="Helical" evidence="14">
    <location>
        <begin position="875"/>
        <end position="894"/>
    </location>
</feature>
<feature type="domain" description="Band 3 cytoplasmic" evidence="17">
    <location>
        <begin position="108"/>
        <end position="394"/>
    </location>
</feature>
<dbReference type="GO" id="GO:0016324">
    <property type="term" value="C:apical plasma membrane"/>
    <property type="evidence" value="ECO:0007669"/>
    <property type="project" value="UniProtKB-SubCell"/>
</dbReference>
<dbReference type="FunFam" id="1.10.287.570:FF:000001">
    <property type="entry name" value="Anion exchange protein"/>
    <property type="match status" value="1"/>
</dbReference>
<organism evidence="18 19">
    <name type="scientific">Hucho hucho</name>
    <name type="common">huchen</name>
    <dbReference type="NCBI Taxonomy" id="62062"/>
    <lineage>
        <taxon>Eukaryota</taxon>
        <taxon>Metazoa</taxon>
        <taxon>Chordata</taxon>
        <taxon>Craniata</taxon>
        <taxon>Vertebrata</taxon>
        <taxon>Euteleostomi</taxon>
        <taxon>Actinopterygii</taxon>
        <taxon>Neopterygii</taxon>
        <taxon>Teleostei</taxon>
        <taxon>Protacanthopterygii</taxon>
        <taxon>Salmoniformes</taxon>
        <taxon>Salmonidae</taxon>
        <taxon>Salmoninae</taxon>
        <taxon>Hucho</taxon>
    </lineage>
</organism>
<keyword evidence="6 14" id="KW-0812">Transmembrane</keyword>
<dbReference type="Gene3D" id="1.10.287.570">
    <property type="entry name" value="Helical hairpin bin"/>
    <property type="match status" value="1"/>
</dbReference>
<dbReference type="InterPro" id="IPR013769">
    <property type="entry name" value="Band3_cytoplasmic_dom"/>
</dbReference>
<dbReference type="InterPro" id="IPR011531">
    <property type="entry name" value="HCO3_transpt-like_TM_dom"/>
</dbReference>
<feature type="transmembrane region" description="Helical" evidence="14">
    <location>
        <begin position="775"/>
        <end position="794"/>
    </location>
</feature>
<protein>
    <recommendedName>
        <fullName evidence="14">Anion exchange protein</fullName>
    </recommendedName>
</protein>
<feature type="transmembrane region" description="Helical" evidence="14">
    <location>
        <begin position="727"/>
        <end position="745"/>
    </location>
</feature>
<evidence type="ECO:0000313" key="18">
    <source>
        <dbReference type="Ensembl" id="ENSHHUP00000007578.1"/>
    </source>
</evidence>
<sequence>MAGNCEGEHVLTGLDEEAIIDLGKTSSTTNTNYETEDLESHRAVYVGVHVPLGRESKRRHHRRGHKHHRKRREREEDREEEDPTYDTPSQRVQFILGTEDDDVEHVPHDLFTELDELSFRDGSATEWKETARWLKFEEDVEDGGERWSKPYVATLSLHSLFELRSCILNGTVMLDMRATCIEEIADMLIDSMVASGQLKEELRQKVREAMLKRHHHQNERKLSNRIPLVRSIADIGKKHSDPFLLERNGPLISTHSVPSNLDSSSKAGDRRPSKAGVDMNFMKKIPAGAEASNVLVGEVDFLERPIIAFVRLSPAVLITGLTEVPVPTRFLFLLLGPHGKGPQYHEIGRSMATLMTDEIFHDVAYKAKDRTDLLSGIDEFLDQVTVLPPGEWDPTIRIEPPKNVPSQMKRKIPCQPNGSASPSGEMLKEEDEGHGAGPELQRTGRIFGGLVMDIKRKAPFYWSDIRDSLNLQCLASILFLYCACMSPVITFGGLLGEATKGNISAIESLFGASLTGVAFSLFAGQPLTILGSTGPVLVFEKILFKFCKDYGLSYLSLRTSIGLWTAFLCLVLVATDASSLVCYITRFTEEAFAALICIIFIYEALEKLFQLGEHYPVNMHNELDNLTLYSCQCSPPVNTSAQILQTWNQTGHTPDSISWNSLNVSMCNLLHGEFAGPACGHHGPYIPDVLFWSIILFFTTFFLSSFLKEIKTERYFPTKVRSTISDFAVFLTIMIMVLVDYLMGIPSPKLNVPDRFEPTSKHRGWLISPLGTNPWWTLLVAALPALLCTILIFMDQQITAVIINRKEHKLKKGCGYHLDLLVVAVMLGVCSIMGLPWFVAATVLSISHVNSLKVESGCSAPGEQPKFLGIREQRVTGFMIFVLMGCSVFMTSALKFIPMPVLYGVFLYMGASSLKGIQFFDRIKLFGMPAKHQPDLIYLRYVPLWKVHVFTLVQLTCLILLWVIKASAAAVVFPMMVLALVFIRKLLDFFFTKRELSYLDDLMPESKKKKEDDKKKKEREKREAQALLLIEEQVGVNAVKVHYDGGNLLKIPVKTLSGSQEKVACVRVNMDTTEAGGQSSALETAL</sequence>
<dbReference type="GO" id="GO:0005452">
    <property type="term" value="F:solute:inorganic anion antiporter activity"/>
    <property type="evidence" value="ECO:0007669"/>
    <property type="project" value="InterPro"/>
</dbReference>
<keyword evidence="10 14" id="KW-0472">Membrane</keyword>
<dbReference type="InterPro" id="IPR003020">
    <property type="entry name" value="HCO3_transpt_euk"/>
</dbReference>
<evidence type="ECO:0000256" key="15">
    <source>
        <dbReference type="SAM" id="MobiDB-lite"/>
    </source>
</evidence>
<evidence type="ECO:0000256" key="10">
    <source>
        <dbReference type="ARBA" id="ARBA00023136"/>
    </source>
</evidence>
<evidence type="ECO:0000256" key="8">
    <source>
        <dbReference type="ARBA" id="ARBA00023053"/>
    </source>
</evidence>
<evidence type="ECO:0000256" key="13">
    <source>
        <dbReference type="ARBA" id="ARBA00023201"/>
    </source>
</evidence>
<accession>A0A4W5JRB7</accession>
<dbReference type="GeneTree" id="ENSGT00940000157045"/>
<keyword evidence="13" id="KW-0739">Sodium transport</keyword>
<comment type="subcellular location">
    <subcellularLocation>
        <location evidence="1">Apical cell membrane</location>
    </subcellularLocation>
    <subcellularLocation>
        <location evidence="2">Basolateral cell membrane</location>
        <topology evidence="2">Multi-pass membrane protein</topology>
    </subcellularLocation>
    <subcellularLocation>
        <location evidence="14">Membrane</location>
        <topology evidence="14">Multi-pass membrane protein</topology>
    </subcellularLocation>
</comment>
<dbReference type="Gene3D" id="3.40.930.10">
    <property type="entry name" value="Mannitol-specific EII, Chain A"/>
    <property type="match status" value="1"/>
</dbReference>
<keyword evidence="8" id="KW-0915">Sodium</keyword>
<evidence type="ECO:0000256" key="2">
    <source>
        <dbReference type="ARBA" id="ARBA00004554"/>
    </source>
</evidence>
<feature type="transmembrane region" description="Helical" evidence="14">
    <location>
        <begin position="815"/>
        <end position="839"/>
    </location>
</feature>
<feature type="region of interest" description="Disordered" evidence="15">
    <location>
        <begin position="50"/>
        <end position="88"/>
    </location>
</feature>
<keyword evidence="12" id="KW-0325">Glycoprotein</keyword>
<dbReference type="PRINTS" id="PR01231">
    <property type="entry name" value="HCO3TRNSPORT"/>
</dbReference>
<dbReference type="GO" id="GO:0016323">
    <property type="term" value="C:basolateral plasma membrane"/>
    <property type="evidence" value="ECO:0007669"/>
    <property type="project" value="UniProtKB-SubCell"/>
</dbReference>
<dbReference type="PANTHER" id="PTHR11453">
    <property type="entry name" value="ANION EXCHANGE PROTEIN"/>
    <property type="match status" value="1"/>
</dbReference>
<dbReference type="Pfam" id="PF00955">
    <property type="entry name" value="HCO3_cotransp"/>
    <property type="match status" value="1"/>
</dbReference>
<evidence type="ECO:0000256" key="1">
    <source>
        <dbReference type="ARBA" id="ARBA00004221"/>
    </source>
</evidence>
<feature type="transmembrane region" description="Helical" evidence="14">
    <location>
        <begin position="474"/>
        <end position="496"/>
    </location>
</feature>
<dbReference type="FunFam" id="3.40.930.10:FF:000001">
    <property type="entry name" value="Anion exchange protein"/>
    <property type="match status" value="1"/>
</dbReference>
<reference evidence="18" key="2">
    <citation type="submission" date="2025-08" db="UniProtKB">
        <authorList>
            <consortium name="Ensembl"/>
        </authorList>
    </citation>
    <scope>IDENTIFICATION</scope>
</reference>
<keyword evidence="19" id="KW-1185">Reference proteome</keyword>
<dbReference type="AlphaFoldDB" id="A0A4W5JRB7"/>
<evidence type="ECO:0000256" key="7">
    <source>
        <dbReference type="ARBA" id="ARBA00022989"/>
    </source>
</evidence>
<evidence type="ECO:0000256" key="14">
    <source>
        <dbReference type="RuleBase" id="RU362035"/>
    </source>
</evidence>
<evidence type="ECO:0000256" key="9">
    <source>
        <dbReference type="ARBA" id="ARBA00023065"/>
    </source>
</evidence>
<evidence type="ECO:0000256" key="11">
    <source>
        <dbReference type="ARBA" id="ARBA00023157"/>
    </source>
</evidence>
<evidence type="ECO:0000256" key="6">
    <source>
        <dbReference type="ARBA" id="ARBA00022692"/>
    </source>
</evidence>
<feature type="transmembrane region" description="Helical" evidence="14">
    <location>
        <begin position="959"/>
        <end position="983"/>
    </location>
</feature>
<dbReference type="PRINTS" id="PR01232">
    <property type="entry name" value="NAHCO3TRSPRT"/>
</dbReference>
<keyword evidence="11" id="KW-1015">Disulfide bond</keyword>
<evidence type="ECO:0000256" key="3">
    <source>
        <dbReference type="ARBA" id="ARBA00010993"/>
    </source>
</evidence>
<reference evidence="19" key="1">
    <citation type="submission" date="2018-06" db="EMBL/GenBank/DDBJ databases">
        <title>Genome assembly of Danube salmon.</title>
        <authorList>
            <person name="Macqueen D.J."/>
            <person name="Gundappa M.K."/>
        </authorList>
    </citation>
    <scope>NUCLEOTIDE SEQUENCE [LARGE SCALE GENOMIC DNA]</scope>
</reference>
<evidence type="ECO:0000256" key="12">
    <source>
        <dbReference type="ARBA" id="ARBA00023180"/>
    </source>
</evidence>
<proteinExistence type="inferred from homology"/>
<dbReference type="GO" id="GO:0051453">
    <property type="term" value="P:regulation of intracellular pH"/>
    <property type="evidence" value="ECO:0007669"/>
    <property type="project" value="TreeGrafter"/>
</dbReference>
<feature type="transmembrane region" description="Helical" evidence="14">
    <location>
        <begin position="508"/>
        <end position="529"/>
    </location>
</feature>
<feature type="compositionally biased region" description="Polar residues" evidence="15">
    <location>
        <begin position="255"/>
        <end position="266"/>
    </location>
</feature>
<feature type="region of interest" description="Disordered" evidence="15">
    <location>
        <begin position="255"/>
        <end position="275"/>
    </location>
</feature>
<name>A0A4W5JRB7_9TELE</name>
<keyword evidence="5" id="KW-1003">Cell membrane</keyword>
<dbReference type="GO" id="GO:0008510">
    <property type="term" value="F:sodium:bicarbonate symporter activity"/>
    <property type="evidence" value="ECO:0007669"/>
    <property type="project" value="TreeGrafter"/>
</dbReference>
<reference evidence="18" key="3">
    <citation type="submission" date="2025-09" db="UniProtKB">
        <authorList>
            <consortium name="Ensembl"/>
        </authorList>
    </citation>
    <scope>IDENTIFICATION</scope>
</reference>
<feature type="compositionally biased region" description="Basic residues" evidence="15">
    <location>
        <begin position="56"/>
        <end position="72"/>
    </location>
</feature>
<dbReference type="Ensembl" id="ENSHHUT00000007809.1">
    <property type="protein sequence ID" value="ENSHHUP00000007578.1"/>
    <property type="gene ID" value="ENSHHUG00000004266.1"/>
</dbReference>
<evidence type="ECO:0000256" key="5">
    <source>
        <dbReference type="ARBA" id="ARBA00022475"/>
    </source>
</evidence>
<keyword evidence="9 14" id="KW-0406">Ion transport</keyword>
<dbReference type="PANTHER" id="PTHR11453:SF105">
    <property type="entry name" value="SODIUM BICARBONATE COTRANSPORTER 3"/>
    <property type="match status" value="1"/>
</dbReference>
<evidence type="ECO:0000259" key="16">
    <source>
        <dbReference type="Pfam" id="PF00955"/>
    </source>
</evidence>
<dbReference type="NCBIfam" id="TIGR00834">
    <property type="entry name" value="ae"/>
    <property type="match status" value="1"/>
</dbReference>
<dbReference type="GO" id="GO:0008509">
    <property type="term" value="F:monoatomic anion transmembrane transporter activity"/>
    <property type="evidence" value="ECO:0007669"/>
    <property type="project" value="InterPro"/>
</dbReference>
<dbReference type="InterPro" id="IPR016152">
    <property type="entry name" value="PTrfase/Anion_transptr"/>
</dbReference>
<dbReference type="Pfam" id="PF07565">
    <property type="entry name" value="Band_3_cyto"/>
    <property type="match status" value="1"/>
</dbReference>
<keyword evidence="4 14" id="KW-0813">Transport</keyword>
<feature type="transmembrane region" description="Helical" evidence="14">
    <location>
        <begin position="591"/>
        <end position="609"/>
    </location>
</feature>
<feature type="transmembrane region" description="Helical" evidence="14">
    <location>
        <begin position="689"/>
        <end position="707"/>
    </location>
</feature>
<dbReference type="SUPFAM" id="SSF55804">
    <property type="entry name" value="Phoshotransferase/anion transport protein"/>
    <property type="match status" value="1"/>
</dbReference>
<feature type="region of interest" description="Disordered" evidence="15">
    <location>
        <begin position="395"/>
        <end position="439"/>
    </location>
</feature>
<evidence type="ECO:0000256" key="4">
    <source>
        <dbReference type="ARBA" id="ARBA00022448"/>
    </source>
</evidence>
<dbReference type="Proteomes" id="UP000314982">
    <property type="component" value="Unassembled WGS sequence"/>
</dbReference>
<evidence type="ECO:0000313" key="19">
    <source>
        <dbReference type="Proteomes" id="UP000314982"/>
    </source>
</evidence>
<dbReference type="InterPro" id="IPR003024">
    <property type="entry name" value="Na/HCO3_transpt"/>
</dbReference>
<keyword evidence="7 14" id="KW-1133">Transmembrane helix</keyword>